<dbReference type="Proteomes" id="UP000078476">
    <property type="component" value="Unassembled WGS sequence"/>
</dbReference>
<evidence type="ECO:0000256" key="3">
    <source>
        <dbReference type="ARBA" id="ARBA00022475"/>
    </source>
</evidence>
<reference evidence="10 11" key="1">
    <citation type="submission" date="2016-03" db="EMBL/GenBank/DDBJ databases">
        <authorList>
            <person name="Ploux O."/>
        </authorList>
    </citation>
    <scope>NUCLEOTIDE SEQUENCE [LARGE SCALE GENOMIC DNA]</scope>
    <source>
        <strain evidence="10 11">R-45370</strain>
    </source>
</reference>
<dbReference type="PANTHER" id="PTHR30221:SF1">
    <property type="entry name" value="SMALL-CONDUCTANCE MECHANOSENSITIVE CHANNEL"/>
    <property type="match status" value="1"/>
</dbReference>
<dbReference type="GO" id="GO:0005886">
    <property type="term" value="C:plasma membrane"/>
    <property type="evidence" value="ECO:0007669"/>
    <property type="project" value="UniProtKB-SubCell"/>
</dbReference>
<comment type="subcellular location">
    <subcellularLocation>
        <location evidence="7">Cell inner membrane</location>
        <topology evidence="7">Multi-pass membrane protein</topology>
    </subcellularLocation>
    <subcellularLocation>
        <location evidence="1">Cell membrane</location>
        <topology evidence="1">Multi-pass membrane protein</topology>
    </subcellularLocation>
</comment>
<dbReference type="SUPFAM" id="SSF50182">
    <property type="entry name" value="Sm-like ribonucleoproteins"/>
    <property type="match status" value="1"/>
</dbReference>
<keyword evidence="6 7" id="KW-0472">Membrane</keyword>
<comment type="function">
    <text evidence="7">Mechanosensitive channel that participates in the regulation of osmotic pressure changes within the cell, opening in response to stretch forces in the membrane lipid bilayer, without the need for other proteins. Contributes to normal resistance to hypoosmotic shock. Forms an ion channel of 1.0 nanosiemens conductance with a slight preference for anions.</text>
</comment>
<dbReference type="PROSITE" id="PS50914">
    <property type="entry name" value="BON"/>
    <property type="match status" value="1"/>
</dbReference>
<feature type="transmembrane region" description="Helical" evidence="7">
    <location>
        <begin position="145"/>
        <end position="163"/>
    </location>
</feature>
<evidence type="ECO:0000313" key="10">
    <source>
        <dbReference type="EMBL" id="OAI10113.1"/>
    </source>
</evidence>
<dbReference type="PROSITE" id="PS01246">
    <property type="entry name" value="UPF0003"/>
    <property type="match status" value="1"/>
</dbReference>
<feature type="transmembrane region" description="Helical" evidence="7">
    <location>
        <begin position="206"/>
        <end position="227"/>
    </location>
</feature>
<dbReference type="EMBL" id="LUUI01000160">
    <property type="protein sequence ID" value="OAI10113.1"/>
    <property type="molecule type" value="Genomic_DNA"/>
</dbReference>
<keyword evidence="3" id="KW-1003">Cell membrane</keyword>
<keyword evidence="7" id="KW-0406">Ion transport</keyword>
<keyword evidence="7" id="KW-0407">Ion channel</keyword>
<evidence type="ECO:0000256" key="8">
    <source>
        <dbReference type="SAM" id="SignalP"/>
    </source>
</evidence>
<keyword evidence="4 7" id="KW-0812">Transmembrane</keyword>
<dbReference type="InterPro" id="IPR006685">
    <property type="entry name" value="MscS_channel_2nd"/>
</dbReference>
<sequence>MRSYILLLILLVSQTGIANNAYADAIDQILSGSTKADGAKLDKPIELEHSKQNDLQIKKRLTQIYSELDGLKELQVSVSNGVVTLKGNVDSKAAEQKALDFSRNIQGVIEVQNQLTLTHDVTKRLNTLQVTLKNSIEQLITETPIFLLALVVFCLFWAVGSWLSKQQSLFRKIAVNYFIADLLGKFVHLVFTLLGIVLALSLLDATALLGTILGAAGILGLAISFAVRDTVENFIASLLLSIRNPFEVNDAVDIEGFQGSVVRLTSRATILMSFDGNHVRIPNSTVFKAVITNYTRHPNRRFEFDLGIGYAENIGYAQELILHVLTDMQGILAEPKPQVIVNEIGNSNIVLRIYAWINQTEYDFLKVRSETIKKAKECLDQAQISVPNPTFDVNLTKAPVLYREPPATPPLTKESHGSITDVTADDSLKEQIILDNLEHADENLLVSDGQKEI</sequence>
<accession>A0A177MXV9</accession>
<dbReference type="InterPro" id="IPR011066">
    <property type="entry name" value="MscS_channel_C_sf"/>
</dbReference>
<dbReference type="STRING" id="980561.A1359_02085"/>
<feature type="chain" id="PRO_5008068558" description="Small-conductance mechanosensitive channel" evidence="8">
    <location>
        <begin position="19"/>
        <end position="453"/>
    </location>
</feature>
<dbReference type="InterPro" id="IPR006686">
    <property type="entry name" value="MscS_channel_CS"/>
</dbReference>
<feature type="signal peptide" evidence="8">
    <location>
        <begin position="1"/>
        <end position="18"/>
    </location>
</feature>
<dbReference type="InterPro" id="IPR023408">
    <property type="entry name" value="MscS_beta-dom_sf"/>
</dbReference>
<evidence type="ECO:0000256" key="4">
    <source>
        <dbReference type="ARBA" id="ARBA00022692"/>
    </source>
</evidence>
<evidence type="ECO:0000256" key="5">
    <source>
        <dbReference type="ARBA" id="ARBA00022989"/>
    </source>
</evidence>
<dbReference type="SUPFAM" id="SSF82689">
    <property type="entry name" value="Mechanosensitive channel protein MscS (YggB), C-terminal domain"/>
    <property type="match status" value="1"/>
</dbReference>
<dbReference type="Gene3D" id="3.30.1340.30">
    <property type="match status" value="1"/>
</dbReference>
<comment type="similarity">
    <text evidence="2 7">Belongs to the MscS (TC 1.A.23) family.</text>
</comment>
<dbReference type="Gene3D" id="3.30.70.100">
    <property type="match status" value="1"/>
</dbReference>
<keyword evidence="11" id="KW-1185">Reference proteome</keyword>
<dbReference type="InterPro" id="IPR045275">
    <property type="entry name" value="MscS_archaea/bacteria_type"/>
</dbReference>
<evidence type="ECO:0000256" key="7">
    <source>
        <dbReference type="RuleBase" id="RU369025"/>
    </source>
</evidence>
<dbReference type="InterPro" id="IPR007055">
    <property type="entry name" value="BON_dom"/>
</dbReference>
<keyword evidence="5 7" id="KW-1133">Transmembrane helix</keyword>
<dbReference type="RefSeq" id="WP_083960742.1">
    <property type="nucleotide sequence ID" value="NZ_LUUI01000160.1"/>
</dbReference>
<comment type="caution">
    <text evidence="7">Lacks conserved residue(s) required for the propagation of feature annotation.</text>
</comment>
<dbReference type="GO" id="GO:0008381">
    <property type="term" value="F:mechanosensitive monoatomic ion channel activity"/>
    <property type="evidence" value="ECO:0007669"/>
    <property type="project" value="InterPro"/>
</dbReference>
<gene>
    <name evidence="10" type="ORF">A1359_02085</name>
</gene>
<dbReference type="Pfam" id="PF21082">
    <property type="entry name" value="MS_channel_3rd"/>
    <property type="match status" value="1"/>
</dbReference>
<dbReference type="Pfam" id="PF00924">
    <property type="entry name" value="MS_channel_2nd"/>
    <property type="match status" value="1"/>
</dbReference>
<organism evidence="10 11">
    <name type="scientific">Methylomonas lenta</name>
    <dbReference type="NCBI Taxonomy" id="980561"/>
    <lineage>
        <taxon>Bacteria</taxon>
        <taxon>Pseudomonadati</taxon>
        <taxon>Pseudomonadota</taxon>
        <taxon>Gammaproteobacteria</taxon>
        <taxon>Methylococcales</taxon>
        <taxon>Methylococcaceae</taxon>
        <taxon>Methylomonas</taxon>
    </lineage>
</organism>
<keyword evidence="7" id="KW-0997">Cell inner membrane</keyword>
<dbReference type="Gene3D" id="2.30.30.60">
    <property type="match status" value="1"/>
</dbReference>
<evidence type="ECO:0000256" key="1">
    <source>
        <dbReference type="ARBA" id="ARBA00004651"/>
    </source>
</evidence>
<dbReference type="InterPro" id="IPR049278">
    <property type="entry name" value="MS_channel_C"/>
</dbReference>
<dbReference type="Pfam" id="PF04972">
    <property type="entry name" value="BON"/>
    <property type="match status" value="1"/>
</dbReference>
<protein>
    <recommendedName>
        <fullName evidence="7">Small-conductance mechanosensitive channel</fullName>
    </recommendedName>
</protein>
<proteinExistence type="inferred from homology"/>
<comment type="subunit">
    <text evidence="7">Homoheptamer.</text>
</comment>
<evidence type="ECO:0000256" key="6">
    <source>
        <dbReference type="ARBA" id="ARBA00023136"/>
    </source>
</evidence>
<feature type="transmembrane region" description="Helical" evidence="7">
    <location>
        <begin position="175"/>
        <end position="200"/>
    </location>
</feature>
<dbReference type="PANTHER" id="PTHR30221">
    <property type="entry name" value="SMALL-CONDUCTANCE MECHANOSENSITIVE CHANNEL"/>
    <property type="match status" value="1"/>
</dbReference>
<keyword evidence="7" id="KW-0813">Transport</keyword>
<evidence type="ECO:0000313" key="11">
    <source>
        <dbReference type="Proteomes" id="UP000078476"/>
    </source>
</evidence>
<comment type="caution">
    <text evidence="10">The sequence shown here is derived from an EMBL/GenBank/DDBJ whole genome shotgun (WGS) entry which is preliminary data.</text>
</comment>
<keyword evidence="8" id="KW-0732">Signal</keyword>
<dbReference type="AlphaFoldDB" id="A0A177MXV9"/>
<evidence type="ECO:0000259" key="9">
    <source>
        <dbReference type="PROSITE" id="PS50914"/>
    </source>
</evidence>
<dbReference type="Gene3D" id="1.10.287.1260">
    <property type="match status" value="1"/>
</dbReference>
<evidence type="ECO:0000256" key="2">
    <source>
        <dbReference type="ARBA" id="ARBA00008017"/>
    </source>
</evidence>
<feature type="domain" description="BON" evidence="9">
    <location>
        <begin position="53"/>
        <end position="119"/>
    </location>
</feature>
<name>A0A177MXV9_9GAMM</name>
<dbReference type="InterPro" id="IPR010920">
    <property type="entry name" value="LSM_dom_sf"/>
</dbReference>